<keyword evidence="4" id="KW-0804">Transcription</keyword>
<dbReference type="OrthoDB" id="9178397at2"/>
<accession>A0A239KZ25</accession>
<protein>
    <submittedName>
        <fullName evidence="6">DNA-binding transcriptional regulator, LysR family</fullName>
    </submittedName>
</protein>
<dbReference type="PROSITE" id="PS50931">
    <property type="entry name" value="HTH_LYSR"/>
    <property type="match status" value="1"/>
</dbReference>
<dbReference type="CDD" id="cd08432">
    <property type="entry name" value="PBP2_GcdR_TrpI_HvrB_AmpR_like"/>
    <property type="match status" value="1"/>
</dbReference>
<evidence type="ECO:0000256" key="2">
    <source>
        <dbReference type="ARBA" id="ARBA00023015"/>
    </source>
</evidence>
<dbReference type="InterPro" id="IPR036390">
    <property type="entry name" value="WH_DNA-bd_sf"/>
</dbReference>
<dbReference type="GO" id="GO:0043565">
    <property type="term" value="F:sequence-specific DNA binding"/>
    <property type="evidence" value="ECO:0007669"/>
    <property type="project" value="TreeGrafter"/>
</dbReference>
<name>A0A239KZ25_9BURK</name>
<dbReference type="InterPro" id="IPR000847">
    <property type="entry name" value="LysR_HTH_N"/>
</dbReference>
<dbReference type="PANTHER" id="PTHR30537:SF26">
    <property type="entry name" value="GLYCINE CLEAVAGE SYSTEM TRANSCRIPTIONAL ACTIVATOR"/>
    <property type="match status" value="1"/>
</dbReference>
<evidence type="ECO:0000256" key="3">
    <source>
        <dbReference type="ARBA" id="ARBA00023125"/>
    </source>
</evidence>
<keyword evidence="7" id="KW-1185">Reference proteome</keyword>
<keyword evidence="3 6" id="KW-0238">DNA-binding</keyword>
<dbReference type="EMBL" id="FZOT01000018">
    <property type="protein sequence ID" value="SNT22908.1"/>
    <property type="molecule type" value="Genomic_DNA"/>
</dbReference>
<organism evidence="6 7">
    <name type="scientific">Noviherbaspirillum humi</name>
    <dbReference type="NCBI Taxonomy" id="1688639"/>
    <lineage>
        <taxon>Bacteria</taxon>
        <taxon>Pseudomonadati</taxon>
        <taxon>Pseudomonadota</taxon>
        <taxon>Betaproteobacteria</taxon>
        <taxon>Burkholderiales</taxon>
        <taxon>Oxalobacteraceae</taxon>
        <taxon>Noviherbaspirillum</taxon>
    </lineage>
</organism>
<comment type="similarity">
    <text evidence="1">Belongs to the LysR transcriptional regulatory family.</text>
</comment>
<dbReference type="InterPro" id="IPR005119">
    <property type="entry name" value="LysR_subst-bd"/>
</dbReference>
<gene>
    <name evidence="6" type="ORF">SAMN06265795_1186</name>
</gene>
<evidence type="ECO:0000256" key="4">
    <source>
        <dbReference type="ARBA" id="ARBA00023163"/>
    </source>
</evidence>
<dbReference type="InterPro" id="IPR058163">
    <property type="entry name" value="LysR-type_TF_proteobact-type"/>
</dbReference>
<reference evidence="6 7" key="1">
    <citation type="submission" date="2017-06" db="EMBL/GenBank/DDBJ databases">
        <authorList>
            <person name="Kim H.J."/>
            <person name="Triplett B.A."/>
        </authorList>
    </citation>
    <scope>NUCLEOTIDE SEQUENCE [LARGE SCALE GENOMIC DNA]</scope>
    <source>
        <strain evidence="6 7">U15</strain>
    </source>
</reference>
<dbReference type="PRINTS" id="PR00039">
    <property type="entry name" value="HTHLYSR"/>
</dbReference>
<dbReference type="Proteomes" id="UP000198284">
    <property type="component" value="Unassembled WGS sequence"/>
</dbReference>
<dbReference type="FunFam" id="1.10.10.10:FF:000038">
    <property type="entry name" value="Glycine cleavage system transcriptional activator"/>
    <property type="match status" value="1"/>
</dbReference>
<evidence type="ECO:0000313" key="6">
    <source>
        <dbReference type="EMBL" id="SNT22908.1"/>
    </source>
</evidence>
<evidence type="ECO:0000313" key="7">
    <source>
        <dbReference type="Proteomes" id="UP000198284"/>
    </source>
</evidence>
<sequence length="298" mass="33916">MQLLPHSITSVRVFEAAARHLSCSRAAEELFLTQSAVSKQLQSLEDFLGVRLFTRVHKGLALTEAGKIYCEAIKPALMMLADATVKVRALQANNTTIILGVPPTLGQKWLIPRLSGFTERHPDVRIQFSPRVADESGFSSLTAELRFGRGIWPRMRAHYLLGRELYPVCSPALAKRIPINSPQDLLKHQLMEHIQLPQVWEKWFIARRVPGYHPRKAQRYEQFSVMIPALLAGLGVAIMPRFLVEEEIQQGKLILPFDQGLKSDYGYYLVYPKDRQPSPAFENFTEWLVDEASHHTHL</sequence>
<dbReference type="Gene3D" id="1.10.10.10">
    <property type="entry name" value="Winged helix-like DNA-binding domain superfamily/Winged helix DNA-binding domain"/>
    <property type="match status" value="1"/>
</dbReference>
<evidence type="ECO:0000256" key="1">
    <source>
        <dbReference type="ARBA" id="ARBA00009437"/>
    </source>
</evidence>
<dbReference type="GO" id="GO:0003700">
    <property type="term" value="F:DNA-binding transcription factor activity"/>
    <property type="evidence" value="ECO:0007669"/>
    <property type="project" value="InterPro"/>
</dbReference>
<dbReference type="SUPFAM" id="SSF46785">
    <property type="entry name" value="Winged helix' DNA-binding domain"/>
    <property type="match status" value="1"/>
</dbReference>
<dbReference type="Pfam" id="PF00126">
    <property type="entry name" value="HTH_1"/>
    <property type="match status" value="1"/>
</dbReference>
<dbReference type="SUPFAM" id="SSF53850">
    <property type="entry name" value="Periplasmic binding protein-like II"/>
    <property type="match status" value="1"/>
</dbReference>
<dbReference type="RefSeq" id="WP_089401126.1">
    <property type="nucleotide sequence ID" value="NZ_FZOT01000018.1"/>
</dbReference>
<dbReference type="Gene3D" id="3.40.190.10">
    <property type="entry name" value="Periplasmic binding protein-like II"/>
    <property type="match status" value="2"/>
</dbReference>
<evidence type="ECO:0000259" key="5">
    <source>
        <dbReference type="PROSITE" id="PS50931"/>
    </source>
</evidence>
<feature type="domain" description="HTH lysR-type" evidence="5">
    <location>
        <begin position="6"/>
        <end position="63"/>
    </location>
</feature>
<keyword evidence="2" id="KW-0805">Transcription regulation</keyword>
<dbReference type="InterPro" id="IPR036388">
    <property type="entry name" value="WH-like_DNA-bd_sf"/>
</dbReference>
<dbReference type="GO" id="GO:0006351">
    <property type="term" value="P:DNA-templated transcription"/>
    <property type="evidence" value="ECO:0007669"/>
    <property type="project" value="TreeGrafter"/>
</dbReference>
<dbReference type="PANTHER" id="PTHR30537">
    <property type="entry name" value="HTH-TYPE TRANSCRIPTIONAL REGULATOR"/>
    <property type="match status" value="1"/>
</dbReference>
<proteinExistence type="inferred from homology"/>
<dbReference type="AlphaFoldDB" id="A0A239KZ25"/>
<dbReference type="Pfam" id="PF03466">
    <property type="entry name" value="LysR_substrate"/>
    <property type="match status" value="1"/>
</dbReference>